<name>A0AAP0KDR7_9MAGN</name>
<organism evidence="1 2">
    <name type="scientific">Stephania yunnanensis</name>
    <dbReference type="NCBI Taxonomy" id="152371"/>
    <lineage>
        <taxon>Eukaryota</taxon>
        <taxon>Viridiplantae</taxon>
        <taxon>Streptophyta</taxon>
        <taxon>Embryophyta</taxon>
        <taxon>Tracheophyta</taxon>
        <taxon>Spermatophyta</taxon>
        <taxon>Magnoliopsida</taxon>
        <taxon>Ranunculales</taxon>
        <taxon>Menispermaceae</taxon>
        <taxon>Menispermoideae</taxon>
        <taxon>Cissampelideae</taxon>
        <taxon>Stephania</taxon>
    </lineage>
</organism>
<protein>
    <submittedName>
        <fullName evidence="1">Uncharacterized protein</fullName>
    </submittedName>
</protein>
<evidence type="ECO:0000313" key="1">
    <source>
        <dbReference type="EMBL" id="KAK9150786.1"/>
    </source>
</evidence>
<dbReference type="AlphaFoldDB" id="A0AAP0KDR7"/>
<comment type="caution">
    <text evidence="1">The sequence shown here is derived from an EMBL/GenBank/DDBJ whole genome shotgun (WGS) entry which is preliminary data.</text>
</comment>
<keyword evidence="2" id="KW-1185">Reference proteome</keyword>
<gene>
    <name evidence="1" type="ORF">Syun_009095</name>
</gene>
<dbReference type="Proteomes" id="UP001420932">
    <property type="component" value="Unassembled WGS sequence"/>
</dbReference>
<proteinExistence type="predicted"/>
<accession>A0AAP0KDR7</accession>
<dbReference type="EMBL" id="JBBNAF010000004">
    <property type="protein sequence ID" value="KAK9150786.1"/>
    <property type="molecule type" value="Genomic_DNA"/>
</dbReference>
<evidence type="ECO:0000313" key="2">
    <source>
        <dbReference type="Proteomes" id="UP001420932"/>
    </source>
</evidence>
<sequence length="71" mass="8200">MEGEQLTIRDVTMVAESQSKEGDSFFLITHRAFNEHEFEEVRKLAAELCGRIHPKMGKPLSYVMAELWDSE</sequence>
<reference evidence="1 2" key="1">
    <citation type="submission" date="2024-01" db="EMBL/GenBank/DDBJ databases">
        <title>Genome assemblies of Stephania.</title>
        <authorList>
            <person name="Yang L."/>
        </authorList>
    </citation>
    <scope>NUCLEOTIDE SEQUENCE [LARGE SCALE GENOMIC DNA]</scope>
    <source>
        <strain evidence="1">YNDBR</strain>
        <tissue evidence="1">Leaf</tissue>
    </source>
</reference>